<feature type="coiled-coil region" evidence="12">
    <location>
        <begin position="664"/>
        <end position="897"/>
    </location>
</feature>
<organism evidence="15 16">
    <name type="scientific">Ceratosolen solmsi marchali</name>
    <dbReference type="NCBI Taxonomy" id="326594"/>
    <lineage>
        <taxon>Eukaryota</taxon>
        <taxon>Metazoa</taxon>
        <taxon>Ecdysozoa</taxon>
        <taxon>Arthropoda</taxon>
        <taxon>Hexapoda</taxon>
        <taxon>Insecta</taxon>
        <taxon>Pterygota</taxon>
        <taxon>Neoptera</taxon>
        <taxon>Endopterygota</taxon>
        <taxon>Hymenoptera</taxon>
        <taxon>Apocrita</taxon>
        <taxon>Proctotrupomorpha</taxon>
        <taxon>Chalcidoidea</taxon>
        <taxon>Agaonidae</taxon>
        <taxon>Agaoninae</taxon>
        <taxon>Ceratosolen</taxon>
    </lineage>
</organism>
<evidence type="ECO:0000313" key="16">
    <source>
        <dbReference type="RefSeq" id="XP_011496853.1"/>
    </source>
</evidence>
<feature type="domain" description="Rad50/SbcC-type AAA" evidence="14">
    <location>
        <begin position="47"/>
        <end position="270"/>
    </location>
</feature>
<dbReference type="RefSeq" id="XP_011496853.1">
    <property type="nucleotide sequence ID" value="XM_011498551.1"/>
</dbReference>
<evidence type="ECO:0000256" key="9">
    <source>
        <dbReference type="ARBA" id="ARBA00023172"/>
    </source>
</evidence>
<dbReference type="GO" id="GO:0003697">
    <property type="term" value="F:single-stranded DNA binding"/>
    <property type="evidence" value="ECO:0007669"/>
    <property type="project" value="TreeGrafter"/>
</dbReference>
<dbReference type="GO" id="GO:0003684">
    <property type="term" value="F:damaged DNA binding"/>
    <property type="evidence" value="ECO:0007669"/>
    <property type="project" value="TreeGrafter"/>
</dbReference>
<evidence type="ECO:0000256" key="13">
    <source>
        <dbReference type="SAM" id="MobiDB-lite"/>
    </source>
</evidence>
<evidence type="ECO:0000256" key="4">
    <source>
        <dbReference type="ARBA" id="ARBA00022454"/>
    </source>
</evidence>
<dbReference type="Gene3D" id="3.40.50.300">
    <property type="entry name" value="P-loop containing nucleotide triphosphate hydrolases"/>
    <property type="match status" value="2"/>
</dbReference>
<evidence type="ECO:0000256" key="8">
    <source>
        <dbReference type="ARBA" id="ARBA00023054"/>
    </source>
</evidence>
<evidence type="ECO:0000313" key="15">
    <source>
        <dbReference type="Proteomes" id="UP000695007"/>
    </source>
</evidence>
<feature type="region of interest" description="Disordered" evidence="13">
    <location>
        <begin position="1"/>
        <end position="34"/>
    </location>
</feature>
<dbReference type="GO" id="GO:0016887">
    <property type="term" value="F:ATP hydrolysis activity"/>
    <property type="evidence" value="ECO:0007669"/>
    <property type="project" value="InterPro"/>
</dbReference>
<keyword evidence="4" id="KW-0158">Chromosome</keyword>
<evidence type="ECO:0000256" key="2">
    <source>
        <dbReference type="ARBA" id="ARBA00004286"/>
    </source>
</evidence>
<evidence type="ECO:0000256" key="11">
    <source>
        <dbReference type="ARBA" id="ARBA00023242"/>
    </source>
</evidence>
<evidence type="ECO:0000256" key="12">
    <source>
        <dbReference type="SAM" id="Coils"/>
    </source>
</evidence>
<keyword evidence="6" id="KW-0227">DNA damage</keyword>
<keyword evidence="7" id="KW-0067">ATP-binding</keyword>
<dbReference type="KEGG" id="csol:105361390"/>
<evidence type="ECO:0000256" key="3">
    <source>
        <dbReference type="ARBA" id="ARBA00006793"/>
    </source>
</evidence>
<dbReference type="Gene3D" id="1.10.287.1490">
    <property type="match status" value="1"/>
</dbReference>
<feature type="coiled-coil region" evidence="12">
    <location>
        <begin position="223"/>
        <end position="338"/>
    </location>
</feature>
<evidence type="ECO:0000256" key="1">
    <source>
        <dbReference type="ARBA" id="ARBA00004123"/>
    </source>
</evidence>
<dbReference type="CTD" id="79677"/>
<comment type="similarity">
    <text evidence="3">Belongs to the SMC family. SMC6 subfamily.</text>
</comment>
<reference evidence="16" key="1">
    <citation type="submission" date="2025-08" db="UniProtKB">
        <authorList>
            <consortium name="RefSeq"/>
        </authorList>
    </citation>
    <scope>IDENTIFICATION</scope>
</reference>
<dbReference type="GeneID" id="105361390"/>
<dbReference type="GO" id="GO:0005524">
    <property type="term" value="F:ATP binding"/>
    <property type="evidence" value="ECO:0007669"/>
    <property type="project" value="UniProtKB-KW"/>
</dbReference>
<proteinExistence type="inferred from homology"/>
<keyword evidence="11" id="KW-0539">Nucleus</keyword>
<dbReference type="GO" id="GO:0030915">
    <property type="term" value="C:Smc5-Smc6 complex"/>
    <property type="evidence" value="ECO:0007669"/>
    <property type="project" value="TreeGrafter"/>
</dbReference>
<dbReference type="PANTHER" id="PTHR19306:SF6">
    <property type="entry name" value="STRUCTURAL MAINTENANCE OF CHROMOSOMES PROTEIN 6"/>
    <property type="match status" value="1"/>
</dbReference>
<comment type="subcellular location">
    <subcellularLocation>
        <location evidence="2">Chromosome</location>
    </subcellularLocation>
    <subcellularLocation>
        <location evidence="1">Nucleus</location>
    </subcellularLocation>
</comment>
<dbReference type="GO" id="GO:0035861">
    <property type="term" value="C:site of double-strand break"/>
    <property type="evidence" value="ECO:0007669"/>
    <property type="project" value="TreeGrafter"/>
</dbReference>
<dbReference type="Pfam" id="PF13476">
    <property type="entry name" value="AAA_23"/>
    <property type="match status" value="1"/>
</dbReference>
<dbReference type="Proteomes" id="UP000695007">
    <property type="component" value="Unplaced"/>
</dbReference>
<keyword evidence="10" id="KW-0234">DNA repair</keyword>
<keyword evidence="15" id="KW-1185">Reference proteome</keyword>
<evidence type="ECO:0000259" key="14">
    <source>
        <dbReference type="Pfam" id="PF13476"/>
    </source>
</evidence>
<keyword evidence="8 12" id="KW-0175">Coiled coil</keyword>
<evidence type="ECO:0000256" key="10">
    <source>
        <dbReference type="ARBA" id="ARBA00023204"/>
    </source>
</evidence>
<feature type="region of interest" description="Disordered" evidence="13">
    <location>
        <begin position="386"/>
        <end position="407"/>
    </location>
</feature>
<gene>
    <name evidence="16" type="primary">LOC105361390</name>
</gene>
<name>A0AAJ6YF00_9HYME</name>
<evidence type="ECO:0000256" key="5">
    <source>
        <dbReference type="ARBA" id="ARBA00022741"/>
    </source>
</evidence>
<dbReference type="InterPro" id="IPR038729">
    <property type="entry name" value="Rad50/SbcC_AAA"/>
</dbReference>
<dbReference type="InterPro" id="IPR027417">
    <property type="entry name" value="P-loop_NTPase"/>
</dbReference>
<accession>A0AAJ6YF00</accession>
<evidence type="ECO:0000256" key="7">
    <source>
        <dbReference type="ARBA" id="ARBA00022840"/>
    </source>
</evidence>
<dbReference type="GO" id="GO:0005634">
    <property type="term" value="C:nucleus"/>
    <property type="evidence" value="ECO:0007669"/>
    <property type="project" value="UniProtKB-SubCell"/>
</dbReference>
<dbReference type="PANTHER" id="PTHR19306">
    <property type="entry name" value="STRUCTURAL MAINTENANCE OF CHROMOSOMES 5,6 SMC5, SMC6"/>
    <property type="match status" value="1"/>
</dbReference>
<keyword evidence="9" id="KW-0233">DNA recombination</keyword>
<keyword evidence="5" id="KW-0547">Nucleotide-binding</keyword>
<dbReference type="SUPFAM" id="SSF52540">
    <property type="entry name" value="P-loop containing nucleoside triphosphate hydrolases"/>
    <property type="match status" value="2"/>
</dbReference>
<dbReference type="GO" id="GO:0000724">
    <property type="term" value="P:double-strand break repair via homologous recombination"/>
    <property type="evidence" value="ECO:0007669"/>
    <property type="project" value="TreeGrafter"/>
</dbReference>
<sequence>MATEKLNQNKKRTIQKEDQIQAKRAKKKNDTSSFADDEQVAGKITRIFMKNFMCHDAMEVNLNHRVNFIVGVNGSGKSAILTALTIGLGARAKATDRGPSIKEFIKKGKNSGMIQITISNDGPMAYKYETYGNSITIIRHINTNSSYKIKNWKGDLISTKKEELHNIVNFLNIQVDNPISVLNQDVSRSFLVTAESQDKYKLFMRATRLDIIGNNYKEAIISSENARLRLQEAQKYLNENRKEITELKKKLKALESLEDIKKEYENLQKELHWATVIQEENILLQINTRLKDEEDNIKKFENLESTKITKEQEINLKIEDLKKEIRKFENEASDSNVRLNDIKIDHLKAKKTYDEKKENIRIFHASIKRKENDIITLQNEIKKLERENSAAGDKKQEAKQKMNESEQQLDEVEAMLRTKQTDLMHLEENKRRIEQKGQKFRIEIEQKRSALYKLKQRLNAFKNQPNDEFTIYGPNMPRLLARIEEAHTRGKFKQKPLGPLGSFIKLKDSSWIPAIENYLGFGTITAFCVDNSQDGQILNRIIKEVFQTERPPQIIISKFFDHMHNVEDGCTNSPKYSNLLDAMEISHPVIANSLIDQREIECILLIPTSNEACTVMSNVIKVPQNCKRAITKNSDLFYPDPNYRIYGGSVSKAKYLQVSTNEAIQSLQEEIGIVENELKMIQNTFNDVHESMKTNQIELQEVQHKVKTLLHQQQQLKSKIEEFKEIYETCNNNTINTFIAEVEELQRQVVQKKEQESHMITEFRESKTNFETITSELKNLRDLAQNLDTKLNPIKEKIKELEYEKSRLSVSNQGATRRMKEAQQSLQKLHCEQQQQERVVNSKIEIAEKICLRVNTQKTISEINTRTKELKLTIETIEKQHGTKDVLSKKLQEKEEKYEGVHEFAIELTTSNDRQLERLRNRKLFYNEMKKQIGERVQQSFVNVLSLRNYKGQITIDHQKRELLLEVSPVNDVKRSTNDAKALSGGERSYSTVAFILALWDSTGLPFYFLDEFDVFMDKINRRMIMDILLGHAQSHPQSQFAFLTPLDTSHIVADDKITIHRLAPPERST</sequence>
<evidence type="ECO:0000256" key="6">
    <source>
        <dbReference type="ARBA" id="ARBA00022763"/>
    </source>
</evidence>
<feature type="compositionally biased region" description="Basic and acidic residues" evidence="13">
    <location>
        <begin position="386"/>
        <end position="404"/>
    </location>
</feature>
<protein>
    <submittedName>
        <fullName evidence="16">Structural maintenance of chromosomes protein 6</fullName>
    </submittedName>
</protein>
<dbReference type="AlphaFoldDB" id="A0AAJ6YF00"/>